<dbReference type="PANTHER" id="PTHR31345:SF3">
    <property type="entry name" value="CENTROMERE PROTEIN Q"/>
    <property type="match status" value="1"/>
</dbReference>
<evidence type="ECO:0000256" key="2">
    <source>
        <dbReference type="ARBA" id="ARBA00004584"/>
    </source>
</evidence>
<reference evidence="11" key="2">
    <citation type="submission" date="2025-08" db="UniProtKB">
        <authorList>
            <consortium name="RefSeq"/>
        </authorList>
    </citation>
    <scope>IDENTIFICATION</scope>
    <source>
        <tissue evidence="11">Blood</tissue>
    </source>
</reference>
<proteinExistence type="inferred from homology"/>
<reference evidence="10" key="1">
    <citation type="journal article" date="2016" name="Nat. Commun.">
        <title>The channel catfish genome sequence provides insights into the evolution of scale formation in teleosts.</title>
        <authorList>
            <person name="Liu Z."/>
            <person name="Liu S."/>
            <person name="Yao J."/>
            <person name="Bao L."/>
            <person name="Zhang J."/>
            <person name="Li Y."/>
            <person name="Jiang C."/>
            <person name="Sun L."/>
            <person name="Wang R."/>
            <person name="Zhang Y."/>
            <person name="Zhou T."/>
            <person name="Zeng Q."/>
            <person name="Fu Q."/>
            <person name="Gao S."/>
            <person name="Li N."/>
            <person name="Koren S."/>
            <person name="Jiang Y."/>
            <person name="Zimin A."/>
            <person name="Xu P."/>
            <person name="Phillippy A.M."/>
            <person name="Geng X."/>
            <person name="Song L."/>
            <person name="Sun F."/>
            <person name="Li C."/>
            <person name="Wang X."/>
            <person name="Chen A."/>
            <person name="Jin Y."/>
            <person name="Yuan Z."/>
            <person name="Yang Y."/>
            <person name="Tan S."/>
            <person name="Peatman E."/>
            <person name="Lu J."/>
            <person name="Qin Z."/>
            <person name="Dunham R."/>
            <person name="Li Z."/>
            <person name="Sonstegard T."/>
            <person name="Feng J."/>
            <person name="Danzmann R.G."/>
            <person name="Schroeder S."/>
            <person name="Scheffler B."/>
            <person name="Duke M.V."/>
            <person name="Ballard L."/>
            <person name="Kucuktas H."/>
            <person name="Kaltenboeck L."/>
            <person name="Liu H."/>
            <person name="Armbruster J."/>
            <person name="Xie Y."/>
            <person name="Kirby M.L."/>
            <person name="Tian Y."/>
            <person name="Flanagan M.E."/>
            <person name="Mu W."/>
            <person name="Waldbieser G.C."/>
        </authorList>
    </citation>
    <scope>NUCLEOTIDE SEQUENCE [LARGE SCALE GENOMIC DNA]</scope>
    <source>
        <strain evidence="10">SDA103</strain>
    </source>
</reference>
<dbReference type="GO" id="GO:0000775">
    <property type="term" value="C:chromosome, centromeric region"/>
    <property type="evidence" value="ECO:0007669"/>
    <property type="project" value="UniProtKB-SubCell"/>
</dbReference>
<evidence type="ECO:0000256" key="6">
    <source>
        <dbReference type="ARBA" id="ARBA00023242"/>
    </source>
</evidence>
<evidence type="ECO:0000313" key="10">
    <source>
        <dbReference type="Proteomes" id="UP000221080"/>
    </source>
</evidence>
<evidence type="ECO:0000313" key="11">
    <source>
        <dbReference type="RefSeq" id="XP_047007268.2"/>
    </source>
</evidence>
<evidence type="ECO:0000256" key="4">
    <source>
        <dbReference type="ARBA" id="ARBA00016397"/>
    </source>
</evidence>
<dbReference type="CTD" id="55166"/>
<keyword evidence="6" id="KW-0539">Nucleus</keyword>
<evidence type="ECO:0000256" key="8">
    <source>
        <dbReference type="SAM" id="Coils"/>
    </source>
</evidence>
<keyword evidence="7" id="KW-0137">Centromere</keyword>
<accession>A0A979E1T5</accession>
<dbReference type="Pfam" id="PF13094">
    <property type="entry name" value="CENP-Q"/>
    <property type="match status" value="1"/>
</dbReference>
<evidence type="ECO:0000256" key="5">
    <source>
        <dbReference type="ARBA" id="ARBA00022454"/>
    </source>
</evidence>
<keyword evidence="10" id="KW-1185">Reference proteome</keyword>
<feature type="region of interest" description="Disordered" evidence="9">
    <location>
        <begin position="1"/>
        <end position="57"/>
    </location>
</feature>
<comment type="subcellular location">
    <subcellularLocation>
        <location evidence="2">Chromosome</location>
        <location evidence="2">Centromere</location>
    </subcellularLocation>
    <subcellularLocation>
        <location evidence="1">Nucleus</location>
    </subcellularLocation>
</comment>
<dbReference type="OrthoDB" id="8927710at2759"/>
<keyword evidence="8" id="KW-0175">Coiled coil</keyword>
<organism evidence="10 11">
    <name type="scientific">Ictalurus punctatus</name>
    <name type="common">Channel catfish</name>
    <name type="synonym">Silurus punctatus</name>
    <dbReference type="NCBI Taxonomy" id="7998"/>
    <lineage>
        <taxon>Eukaryota</taxon>
        <taxon>Metazoa</taxon>
        <taxon>Chordata</taxon>
        <taxon>Craniata</taxon>
        <taxon>Vertebrata</taxon>
        <taxon>Euteleostomi</taxon>
        <taxon>Actinopterygii</taxon>
        <taxon>Neopterygii</taxon>
        <taxon>Teleostei</taxon>
        <taxon>Ostariophysi</taxon>
        <taxon>Siluriformes</taxon>
        <taxon>Ictaluridae</taxon>
        <taxon>Ictalurus</taxon>
    </lineage>
</organism>
<evidence type="ECO:0000256" key="7">
    <source>
        <dbReference type="ARBA" id="ARBA00023328"/>
    </source>
</evidence>
<evidence type="ECO:0000256" key="3">
    <source>
        <dbReference type="ARBA" id="ARBA00008191"/>
    </source>
</evidence>
<evidence type="ECO:0000256" key="9">
    <source>
        <dbReference type="SAM" id="MobiDB-lite"/>
    </source>
</evidence>
<keyword evidence="5" id="KW-0158">Chromosome</keyword>
<dbReference type="AlphaFoldDB" id="A0A979E1T5"/>
<dbReference type="RefSeq" id="XP_047007268.2">
    <property type="nucleotide sequence ID" value="XM_047151312.2"/>
</dbReference>
<evidence type="ECO:0000256" key="1">
    <source>
        <dbReference type="ARBA" id="ARBA00004123"/>
    </source>
</evidence>
<name>A0A979E1T5_ICTPU</name>
<dbReference type="PANTHER" id="PTHR31345">
    <property type="entry name" value="CENTROMERE PROTEIN Q"/>
    <property type="match status" value="1"/>
</dbReference>
<comment type="similarity">
    <text evidence="3">Belongs to the CENP-Q/OKP1 family.</text>
</comment>
<dbReference type="InterPro" id="IPR025212">
    <property type="entry name" value="CAD_CENP-Q"/>
</dbReference>
<feature type="coiled-coil region" evidence="8">
    <location>
        <begin position="139"/>
        <end position="180"/>
    </location>
</feature>
<sequence>MKPARGSSRASTQGPKGAGRDGKRVQQKRLPHGERAQDKSRKKAPAEPRKVRGQEKWKPLDKSSIMFLDNLLSLSILSVLPIKRKEKEETQKHLNSLKDQFLAKCSQLPVPPQKHGNLMHVSQQFHRENQNVKHGNKKIDELQESSQAVVSQLEKLQVKMERLEHECKIMRNKLEEEELNAQKFIQLTEQAVLRLPALPLYPEDEPTLQEKIMRAAPDPKAVMKALQKRKVTGNAKVFLELAHKQMDHL</sequence>
<protein>
    <recommendedName>
        <fullName evidence="4">Centromere protein Q</fullName>
    </recommendedName>
</protein>
<dbReference type="Proteomes" id="UP000221080">
    <property type="component" value="Chromosome 26"/>
</dbReference>
<dbReference type="GO" id="GO:0005634">
    <property type="term" value="C:nucleus"/>
    <property type="evidence" value="ECO:0007669"/>
    <property type="project" value="UniProtKB-SubCell"/>
</dbReference>
<gene>
    <name evidence="11" type="primary">cenpq</name>
</gene>
<feature type="compositionally biased region" description="Basic and acidic residues" evidence="9">
    <location>
        <begin position="31"/>
        <end position="57"/>
    </location>
</feature>
<dbReference type="GeneID" id="108259054"/>